<feature type="compositionally biased region" description="Pro residues" evidence="1">
    <location>
        <begin position="204"/>
        <end position="213"/>
    </location>
</feature>
<evidence type="ECO:0000313" key="4">
    <source>
        <dbReference type="Proteomes" id="UP001189429"/>
    </source>
</evidence>
<keyword evidence="4" id="KW-1185">Reference proteome</keyword>
<dbReference type="Proteomes" id="UP001189429">
    <property type="component" value="Unassembled WGS sequence"/>
</dbReference>
<keyword evidence="2" id="KW-0732">Signal</keyword>
<protein>
    <submittedName>
        <fullName evidence="3">Uncharacterized protein</fullName>
    </submittedName>
</protein>
<organism evidence="3 4">
    <name type="scientific">Prorocentrum cordatum</name>
    <dbReference type="NCBI Taxonomy" id="2364126"/>
    <lineage>
        <taxon>Eukaryota</taxon>
        <taxon>Sar</taxon>
        <taxon>Alveolata</taxon>
        <taxon>Dinophyceae</taxon>
        <taxon>Prorocentrales</taxon>
        <taxon>Prorocentraceae</taxon>
        <taxon>Prorocentrum</taxon>
    </lineage>
</organism>
<feature type="signal peptide" evidence="2">
    <location>
        <begin position="1"/>
        <end position="25"/>
    </location>
</feature>
<gene>
    <name evidence="3" type="ORF">PCOR1329_LOCUS42522</name>
</gene>
<name>A0ABN9TVQ2_9DINO</name>
<feature type="compositionally biased region" description="Low complexity" evidence="1">
    <location>
        <begin position="33"/>
        <end position="44"/>
    </location>
</feature>
<feature type="compositionally biased region" description="Pro residues" evidence="1">
    <location>
        <begin position="45"/>
        <end position="54"/>
    </location>
</feature>
<proteinExistence type="predicted"/>
<feature type="compositionally biased region" description="Acidic residues" evidence="1">
    <location>
        <begin position="179"/>
        <end position="198"/>
    </location>
</feature>
<accession>A0ABN9TVQ2</accession>
<dbReference type="EMBL" id="CAUYUJ010015108">
    <property type="protein sequence ID" value="CAK0849955.1"/>
    <property type="molecule type" value="Genomic_DNA"/>
</dbReference>
<feature type="region of interest" description="Disordered" evidence="1">
    <location>
        <begin position="122"/>
        <end position="141"/>
    </location>
</feature>
<sequence length="236" mass="23776">MAAAAMLAAPALAAVLRWGASAAAAAGPAALLGPRPAAGAAQAPVPAPPAPAAPPAEAAEERDNAYDDLDHLAAAGCLGLLGRPAELDDAVALVGTPDGLAGPSAAELVRGVDLAVDINEDAGPEPEAAASPHEEPGAPEAAQRHIGYYEHYGYCCGAGSDTLRFIADKPVRHTAADITVEDDEDDGYDEDAEDDGYEMGEPPASGPSPPPPSKMETALGWACCRLELGDVDNAQQ</sequence>
<feature type="region of interest" description="Disordered" evidence="1">
    <location>
        <begin position="33"/>
        <end position="62"/>
    </location>
</feature>
<feature type="chain" id="PRO_5046609936" evidence="2">
    <location>
        <begin position="26"/>
        <end position="236"/>
    </location>
</feature>
<reference evidence="3" key="1">
    <citation type="submission" date="2023-10" db="EMBL/GenBank/DDBJ databases">
        <authorList>
            <person name="Chen Y."/>
            <person name="Shah S."/>
            <person name="Dougan E. K."/>
            <person name="Thang M."/>
            <person name="Chan C."/>
        </authorList>
    </citation>
    <scope>NUCLEOTIDE SEQUENCE [LARGE SCALE GENOMIC DNA]</scope>
</reference>
<evidence type="ECO:0000313" key="3">
    <source>
        <dbReference type="EMBL" id="CAK0849955.1"/>
    </source>
</evidence>
<evidence type="ECO:0000256" key="1">
    <source>
        <dbReference type="SAM" id="MobiDB-lite"/>
    </source>
</evidence>
<comment type="caution">
    <text evidence="3">The sequence shown here is derived from an EMBL/GenBank/DDBJ whole genome shotgun (WGS) entry which is preliminary data.</text>
</comment>
<feature type="region of interest" description="Disordered" evidence="1">
    <location>
        <begin position="176"/>
        <end position="218"/>
    </location>
</feature>
<evidence type="ECO:0000256" key="2">
    <source>
        <dbReference type="SAM" id="SignalP"/>
    </source>
</evidence>